<comment type="cofactor">
    <cofactor evidence="1">
        <name>Mg(2+)</name>
        <dbReference type="ChEBI" id="CHEBI:18420"/>
    </cofactor>
</comment>
<dbReference type="Pfam" id="PF16952">
    <property type="entry name" value="Gln-synt_N_2"/>
    <property type="match status" value="1"/>
</dbReference>
<organism evidence="10 11">
    <name type="scientific">Paramesorhizobium deserti</name>
    <dbReference type="NCBI Taxonomy" id="1494590"/>
    <lineage>
        <taxon>Bacteria</taxon>
        <taxon>Pseudomonadati</taxon>
        <taxon>Pseudomonadota</taxon>
        <taxon>Alphaproteobacteria</taxon>
        <taxon>Hyphomicrobiales</taxon>
        <taxon>Phyllobacteriaceae</taxon>
        <taxon>Paramesorhizobium</taxon>
    </lineage>
</organism>
<dbReference type="InterPro" id="IPR036651">
    <property type="entry name" value="Gln_synt_N_sf"/>
</dbReference>
<dbReference type="GO" id="GO:0004356">
    <property type="term" value="F:glutamine synthetase activity"/>
    <property type="evidence" value="ECO:0007669"/>
    <property type="project" value="InterPro"/>
</dbReference>
<dbReference type="Gene3D" id="3.30.590.10">
    <property type="entry name" value="Glutamine synthetase/guanido kinase, catalytic domain"/>
    <property type="match status" value="1"/>
</dbReference>
<reference evidence="10 11" key="1">
    <citation type="submission" date="2015-11" db="EMBL/GenBank/DDBJ databases">
        <title>Draft genome sequence of Paramesorhizobium deserti A-3-E, a strain highly resistant to diverse beta-lactam antibiotics.</title>
        <authorList>
            <person name="Lv R."/>
            <person name="Yang X."/>
            <person name="Fang N."/>
            <person name="Guo J."/>
            <person name="Luo X."/>
            <person name="Peng F."/>
            <person name="Yang R."/>
            <person name="Cui Y."/>
            <person name="Fang C."/>
            <person name="Song Y."/>
        </authorList>
    </citation>
    <scope>NUCLEOTIDE SEQUENCE [LARGE SCALE GENOMIC DNA]</scope>
    <source>
        <strain evidence="10 11">A-3-E</strain>
    </source>
</reference>
<keyword evidence="3" id="KW-0436">Ligase</keyword>
<dbReference type="Pfam" id="PF00120">
    <property type="entry name" value="Gln-synt_C"/>
    <property type="match status" value="1"/>
</dbReference>
<feature type="domain" description="GS catalytic" evidence="9">
    <location>
        <begin position="102"/>
        <end position="437"/>
    </location>
</feature>
<dbReference type="PANTHER" id="PTHR43785">
    <property type="entry name" value="GAMMA-GLUTAMYLPUTRESCINE SYNTHETASE"/>
    <property type="match status" value="1"/>
</dbReference>
<name>A0A135HYG8_9HYPH</name>
<evidence type="ECO:0000313" key="11">
    <source>
        <dbReference type="Proteomes" id="UP000070107"/>
    </source>
</evidence>
<keyword evidence="4" id="KW-0547">Nucleotide-binding</keyword>
<dbReference type="OrthoDB" id="9789509at2"/>
<evidence type="ECO:0000256" key="8">
    <source>
        <dbReference type="RuleBase" id="RU000384"/>
    </source>
</evidence>
<dbReference type="RefSeq" id="WP_068881037.1">
    <property type="nucleotide sequence ID" value="NZ_LNTU01000002.1"/>
</dbReference>
<dbReference type="GO" id="GO:0005524">
    <property type="term" value="F:ATP binding"/>
    <property type="evidence" value="ECO:0007669"/>
    <property type="project" value="UniProtKB-KW"/>
</dbReference>
<protein>
    <submittedName>
        <fullName evidence="10">Glutamine synthetase</fullName>
    </submittedName>
</protein>
<comment type="caution">
    <text evidence="10">The sequence shown here is derived from an EMBL/GenBank/DDBJ whole genome shotgun (WGS) entry which is preliminary data.</text>
</comment>
<keyword evidence="6" id="KW-0535">Nitrogen fixation</keyword>
<comment type="function">
    <text evidence="2">Catalyzes the ATP-dependent biosynthesis of glutamine from glutamate and ammonia.</text>
</comment>
<proteinExistence type="inferred from homology"/>
<dbReference type="Proteomes" id="UP000070107">
    <property type="component" value="Unassembled WGS sequence"/>
</dbReference>
<evidence type="ECO:0000256" key="7">
    <source>
        <dbReference type="PROSITE-ProRule" id="PRU01331"/>
    </source>
</evidence>
<dbReference type="EMBL" id="LNTU01000002">
    <property type="protein sequence ID" value="KXF78198.1"/>
    <property type="molecule type" value="Genomic_DNA"/>
</dbReference>
<evidence type="ECO:0000256" key="6">
    <source>
        <dbReference type="ARBA" id="ARBA00023231"/>
    </source>
</evidence>
<evidence type="ECO:0000259" key="9">
    <source>
        <dbReference type="PROSITE" id="PS51987"/>
    </source>
</evidence>
<dbReference type="InterPro" id="IPR014746">
    <property type="entry name" value="Gln_synth/guanido_kin_cat_dom"/>
</dbReference>
<keyword evidence="11" id="KW-1185">Reference proteome</keyword>
<dbReference type="PROSITE" id="PS51987">
    <property type="entry name" value="GS_CATALYTIC"/>
    <property type="match status" value="1"/>
</dbReference>
<evidence type="ECO:0000313" key="10">
    <source>
        <dbReference type="EMBL" id="KXF78198.1"/>
    </source>
</evidence>
<dbReference type="SUPFAM" id="SSF55931">
    <property type="entry name" value="Glutamine synthetase/guanido kinase"/>
    <property type="match status" value="1"/>
</dbReference>
<dbReference type="InterPro" id="IPR008146">
    <property type="entry name" value="Gln_synth_cat_dom"/>
</dbReference>
<sequence>MKREEMVVACCGDLSGKVRGKAFPISQMEKRLKCGIGWTPTNVQITCFDAIAESPFGSLGDLVLIPDGATLVSIKSEENAPNENFVIGNIHYTDGRPWEFCTRSILEAALERLRQVAGITLFGAFEHEFQIKHLTNEIGKAFTLSGFQEERYFCEAVIAAMREAGVTPDTILKEFGSGQFEVTMGPQTGVTIADHSLITRELVGMVARTLGYEPTFTPIRDPAGVGNGVHVHLSMLDAAGNPVTYDPNGKHELSDIAGKFVAGILKYLDSIIAITAPSVVSYLRLTPHRWSAAFNNLGFRDREAAVRICPVSDISDIAKAAQFNFEFRAADAAANPHLALAAIVHAGAQGIEEDLDVPEATQEDLSLLDAQTLNASGYVRLPQNLEVALQRFRSNPTVCGWFPEGFPDVYVKHKEGELAYLADKTQDQVCAAYEAVY</sequence>
<dbReference type="STRING" id="1494590.ATN84_23870"/>
<gene>
    <name evidence="10" type="ORF">ATN84_23870</name>
</gene>
<evidence type="ECO:0000256" key="2">
    <source>
        <dbReference type="ARBA" id="ARBA00003117"/>
    </source>
</evidence>
<keyword evidence="5" id="KW-0067">ATP-binding</keyword>
<dbReference type="Gene3D" id="3.10.20.70">
    <property type="entry name" value="Glutamine synthetase, N-terminal domain"/>
    <property type="match status" value="1"/>
</dbReference>
<comment type="similarity">
    <text evidence="7 8">Belongs to the glutamine synthetase family.</text>
</comment>
<dbReference type="GO" id="GO:0006542">
    <property type="term" value="P:glutamine biosynthetic process"/>
    <property type="evidence" value="ECO:0007669"/>
    <property type="project" value="InterPro"/>
</dbReference>
<dbReference type="PANTHER" id="PTHR43785:SF12">
    <property type="entry name" value="TYPE-1 GLUTAMINE SYNTHETASE 2"/>
    <property type="match status" value="1"/>
</dbReference>
<dbReference type="AlphaFoldDB" id="A0A135HYG8"/>
<accession>A0A135HYG8</accession>
<evidence type="ECO:0000256" key="5">
    <source>
        <dbReference type="ARBA" id="ARBA00022840"/>
    </source>
</evidence>
<evidence type="ECO:0000256" key="4">
    <source>
        <dbReference type="ARBA" id="ARBA00022741"/>
    </source>
</evidence>
<dbReference type="SMART" id="SM01230">
    <property type="entry name" value="Gln-synt_C"/>
    <property type="match status" value="1"/>
</dbReference>
<evidence type="ECO:0000256" key="1">
    <source>
        <dbReference type="ARBA" id="ARBA00001946"/>
    </source>
</evidence>
<dbReference type="InterPro" id="IPR008147">
    <property type="entry name" value="Gln_synt_N"/>
</dbReference>
<evidence type="ECO:0000256" key="3">
    <source>
        <dbReference type="ARBA" id="ARBA00022598"/>
    </source>
</evidence>